<dbReference type="EMBL" id="SLUB01000038">
    <property type="protein sequence ID" value="THE10883.1"/>
    <property type="molecule type" value="Genomic_DNA"/>
</dbReference>
<accession>A0A4V3V7H6</accession>
<protein>
    <submittedName>
        <fullName evidence="1">Uncharacterized protein</fullName>
    </submittedName>
</protein>
<keyword evidence="2" id="KW-1185">Reference proteome</keyword>
<proteinExistence type="predicted"/>
<comment type="caution">
    <text evidence="1">The sequence shown here is derived from an EMBL/GenBank/DDBJ whole genome shotgun (WGS) entry which is preliminary data.</text>
</comment>
<dbReference type="RefSeq" id="WP_161974926.1">
    <property type="nucleotide sequence ID" value="NZ_SLUB01000038.1"/>
</dbReference>
<reference evidence="1 2" key="1">
    <citation type="journal article" date="2019" name="Indoor Air">
        <title>Impacts of indoor surface finishes on bacterial viability.</title>
        <authorList>
            <person name="Hu J."/>
            <person name="Maamar S.B."/>
            <person name="Glawe A.J."/>
            <person name="Gottel N."/>
            <person name="Gilbert J.A."/>
            <person name="Hartmann E.M."/>
        </authorList>
    </citation>
    <scope>NUCLEOTIDE SEQUENCE [LARGE SCALE GENOMIC DNA]</scope>
    <source>
        <strain evidence="1 2">AF060A6</strain>
    </source>
</reference>
<dbReference type="Proteomes" id="UP000306477">
    <property type="component" value="Unassembled WGS sequence"/>
</dbReference>
<sequence length="248" mass="29283">MAQAFIMERIDTKDLLIKQKEEMISLSNHVSKVGEEYLLSRFGIYDQVICLRRNQKLFAFQLVQTFEQSDEKFIYFGPLFSRLSCFLDLFLTYLQMIMDENQGRKIHLLAEIENPEVLFLFKALFEDYAYPKFQDAQVPKEIKNNVRLYAKKLSHIHNLDVERLTTHSKESLYQYQPTHSTIEKWLHSRKIVFSHGMNIVLYSYAPSETNARHDFKLQLERGINRMVNWKEGKKEILALFEGGIVSSV</sequence>
<organism evidence="1 2">
    <name type="scientific">Bacillus timonensis</name>
    <dbReference type="NCBI Taxonomy" id="1033734"/>
    <lineage>
        <taxon>Bacteria</taxon>
        <taxon>Bacillati</taxon>
        <taxon>Bacillota</taxon>
        <taxon>Bacilli</taxon>
        <taxon>Bacillales</taxon>
        <taxon>Bacillaceae</taxon>
        <taxon>Bacillus</taxon>
    </lineage>
</organism>
<evidence type="ECO:0000313" key="2">
    <source>
        <dbReference type="Proteomes" id="UP000306477"/>
    </source>
</evidence>
<dbReference type="AlphaFoldDB" id="A0A4V3V7H6"/>
<gene>
    <name evidence="1" type="ORF">E1I69_17235</name>
</gene>
<name>A0A4V3V7H6_9BACI</name>
<evidence type="ECO:0000313" key="1">
    <source>
        <dbReference type="EMBL" id="THE10883.1"/>
    </source>
</evidence>